<dbReference type="PANTHER" id="PTHR11360:SF315">
    <property type="entry name" value="TRANSPORTER MCH2-RELATED"/>
    <property type="match status" value="1"/>
</dbReference>
<dbReference type="SUPFAM" id="SSF103473">
    <property type="entry name" value="MFS general substrate transporter"/>
    <property type="match status" value="1"/>
</dbReference>
<dbReference type="InterPro" id="IPR036259">
    <property type="entry name" value="MFS_trans_sf"/>
</dbReference>
<feature type="transmembrane region" description="Helical" evidence="3">
    <location>
        <begin position="321"/>
        <end position="342"/>
    </location>
</feature>
<dbReference type="GO" id="GO:0022857">
    <property type="term" value="F:transmembrane transporter activity"/>
    <property type="evidence" value="ECO:0007669"/>
    <property type="project" value="InterPro"/>
</dbReference>
<accession>A0AAD5PGH1</accession>
<dbReference type="Proteomes" id="UP001209540">
    <property type="component" value="Unassembled WGS sequence"/>
</dbReference>
<proteinExistence type="inferred from homology"/>
<evidence type="ECO:0000256" key="1">
    <source>
        <dbReference type="ARBA" id="ARBA00004141"/>
    </source>
</evidence>
<evidence type="ECO:0000259" key="4">
    <source>
        <dbReference type="PROSITE" id="PS50850"/>
    </source>
</evidence>
<comment type="subcellular location">
    <subcellularLocation>
        <location evidence="1">Membrane</location>
        <topology evidence="1">Multi-pass membrane protein</topology>
    </subcellularLocation>
</comment>
<dbReference type="GO" id="GO:0016020">
    <property type="term" value="C:membrane"/>
    <property type="evidence" value="ECO:0007669"/>
    <property type="project" value="UniProtKB-SubCell"/>
</dbReference>
<feature type="transmembrane region" description="Helical" evidence="3">
    <location>
        <begin position="290"/>
        <end position="309"/>
    </location>
</feature>
<evidence type="ECO:0000256" key="2">
    <source>
        <dbReference type="ARBA" id="ARBA00006727"/>
    </source>
</evidence>
<dbReference type="Pfam" id="PF07690">
    <property type="entry name" value="MFS_1"/>
    <property type="match status" value="1"/>
</dbReference>
<sequence>MQEYFERKVFYDVPNAQLQLSFAGTIMELMVDLMGPIIAARYGVRSVLMLGSFLGVLGLELAGFTTKIWHLYLTQGILFGSGASFIYVAAMSVPVQWFSRRRGMSLGIVSSGSGFGGLVLPFVMTGLNNKLGAAWTYRIMGFICLALNVVTCVLVKEKYPRHKKYKTSDSKNEEKQQDSQTRHPTLQETFNFSVLKDINYLLWVVGSVIALMGFFIPFFFIPSYARYIGLSSADGTAIVAVMSAGNCVGRIASGYIGDCIGRLNANILFTMISGLSSLVIWTFAYSYGTLMAFAAVFGLVCSSYVALLSPITAKILDIEKFPTGLSILLLSNMISVFSPTIASAIESRVVSEPYLVYKIFCGVTYIVGGLFLIVLKIRMTHSLIVKI</sequence>
<dbReference type="InterPro" id="IPR050327">
    <property type="entry name" value="Proton-linked_MCT"/>
</dbReference>
<dbReference type="InterPro" id="IPR011701">
    <property type="entry name" value="MFS"/>
</dbReference>
<organism evidence="5 6">
    <name type="scientific">Phascolomyces articulosus</name>
    <dbReference type="NCBI Taxonomy" id="60185"/>
    <lineage>
        <taxon>Eukaryota</taxon>
        <taxon>Fungi</taxon>
        <taxon>Fungi incertae sedis</taxon>
        <taxon>Mucoromycota</taxon>
        <taxon>Mucoromycotina</taxon>
        <taxon>Mucoromycetes</taxon>
        <taxon>Mucorales</taxon>
        <taxon>Lichtheimiaceae</taxon>
        <taxon>Phascolomyces</taxon>
    </lineage>
</organism>
<dbReference type="PANTHER" id="PTHR11360">
    <property type="entry name" value="MONOCARBOXYLATE TRANSPORTER"/>
    <property type="match status" value="1"/>
</dbReference>
<keyword evidence="6" id="KW-1185">Reference proteome</keyword>
<dbReference type="InterPro" id="IPR020846">
    <property type="entry name" value="MFS_dom"/>
</dbReference>
<comment type="similarity">
    <text evidence="2">Belongs to the major facilitator superfamily. Monocarboxylate porter (TC 2.A.1.13) family.</text>
</comment>
<dbReference type="AlphaFoldDB" id="A0AAD5PGH1"/>
<feature type="transmembrane region" description="Helical" evidence="3">
    <location>
        <begin position="227"/>
        <end position="251"/>
    </location>
</feature>
<keyword evidence="3" id="KW-0812">Transmembrane</keyword>
<dbReference type="EMBL" id="JAIXMP010000007">
    <property type="protein sequence ID" value="KAI9270692.1"/>
    <property type="molecule type" value="Genomic_DNA"/>
</dbReference>
<keyword evidence="3" id="KW-0472">Membrane</keyword>
<dbReference type="Gene3D" id="1.20.1250.20">
    <property type="entry name" value="MFS general substrate transporter like domains"/>
    <property type="match status" value="1"/>
</dbReference>
<dbReference type="PROSITE" id="PS50850">
    <property type="entry name" value="MFS"/>
    <property type="match status" value="1"/>
</dbReference>
<feature type="transmembrane region" description="Helical" evidence="3">
    <location>
        <begin position="47"/>
        <end position="66"/>
    </location>
</feature>
<feature type="transmembrane region" description="Helical" evidence="3">
    <location>
        <begin position="135"/>
        <end position="155"/>
    </location>
</feature>
<feature type="domain" description="Major facilitator superfamily (MFS) profile" evidence="4">
    <location>
        <begin position="1"/>
        <end position="380"/>
    </location>
</feature>
<evidence type="ECO:0000256" key="3">
    <source>
        <dbReference type="SAM" id="Phobius"/>
    </source>
</evidence>
<feature type="transmembrane region" description="Helical" evidence="3">
    <location>
        <begin position="72"/>
        <end position="93"/>
    </location>
</feature>
<feature type="transmembrane region" description="Helical" evidence="3">
    <location>
        <begin position="105"/>
        <end position="123"/>
    </location>
</feature>
<gene>
    <name evidence="5" type="ORF">BDA99DRAFT_546119</name>
</gene>
<feature type="transmembrane region" description="Helical" evidence="3">
    <location>
        <begin position="263"/>
        <end position="284"/>
    </location>
</feature>
<reference evidence="5" key="1">
    <citation type="journal article" date="2022" name="IScience">
        <title>Evolution of zygomycete secretomes and the origins of terrestrial fungal ecologies.</title>
        <authorList>
            <person name="Chang Y."/>
            <person name="Wang Y."/>
            <person name="Mondo S."/>
            <person name="Ahrendt S."/>
            <person name="Andreopoulos W."/>
            <person name="Barry K."/>
            <person name="Beard J."/>
            <person name="Benny G.L."/>
            <person name="Blankenship S."/>
            <person name="Bonito G."/>
            <person name="Cuomo C."/>
            <person name="Desiro A."/>
            <person name="Gervers K.A."/>
            <person name="Hundley H."/>
            <person name="Kuo A."/>
            <person name="LaButti K."/>
            <person name="Lang B.F."/>
            <person name="Lipzen A."/>
            <person name="O'Donnell K."/>
            <person name="Pangilinan J."/>
            <person name="Reynolds N."/>
            <person name="Sandor L."/>
            <person name="Smith M.E."/>
            <person name="Tsang A."/>
            <person name="Grigoriev I.V."/>
            <person name="Stajich J.E."/>
            <person name="Spatafora J.W."/>
        </authorList>
    </citation>
    <scope>NUCLEOTIDE SEQUENCE</scope>
    <source>
        <strain evidence="5">RSA 2281</strain>
    </source>
</reference>
<evidence type="ECO:0000313" key="6">
    <source>
        <dbReference type="Proteomes" id="UP001209540"/>
    </source>
</evidence>
<comment type="caution">
    <text evidence="5">The sequence shown here is derived from an EMBL/GenBank/DDBJ whole genome shotgun (WGS) entry which is preliminary data.</text>
</comment>
<reference evidence="5" key="2">
    <citation type="submission" date="2023-02" db="EMBL/GenBank/DDBJ databases">
        <authorList>
            <consortium name="DOE Joint Genome Institute"/>
            <person name="Mondo S.J."/>
            <person name="Chang Y."/>
            <person name="Wang Y."/>
            <person name="Ahrendt S."/>
            <person name="Andreopoulos W."/>
            <person name="Barry K."/>
            <person name="Beard J."/>
            <person name="Benny G.L."/>
            <person name="Blankenship S."/>
            <person name="Bonito G."/>
            <person name="Cuomo C."/>
            <person name="Desiro A."/>
            <person name="Gervers K.A."/>
            <person name="Hundley H."/>
            <person name="Kuo A."/>
            <person name="LaButti K."/>
            <person name="Lang B.F."/>
            <person name="Lipzen A."/>
            <person name="O'Donnell K."/>
            <person name="Pangilinan J."/>
            <person name="Reynolds N."/>
            <person name="Sandor L."/>
            <person name="Smith M.W."/>
            <person name="Tsang A."/>
            <person name="Grigoriev I.V."/>
            <person name="Stajich J.E."/>
            <person name="Spatafora J.W."/>
        </authorList>
    </citation>
    <scope>NUCLEOTIDE SEQUENCE</scope>
    <source>
        <strain evidence="5">RSA 2281</strain>
    </source>
</reference>
<evidence type="ECO:0000313" key="5">
    <source>
        <dbReference type="EMBL" id="KAI9270692.1"/>
    </source>
</evidence>
<feature type="transmembrane region" description="Helical" evidence="3">
    <location>
        <begin position="354"/>
        <end position="375"/>
    </location>
</feature>
<name>A0AAD5PGH1_9FUNG</name>
<protein>
    <submittedName>
        <fullName evidence="5">Major facilitator superfamily domain-containing protein</fullName>
    </submittedName>
</protein>
<keyword evidence="3" id="KW-1133">Transmembrane helix</keyword>
<feature type="transmembrane region" description="Helical" evidence="3">
    <location>
        <begin position="200"/>
        <end position="221"/>
    </location>
</feature>